<keyword evidence="5" id="KW-0808">Transferase</keyword>
<evidence type="ECO:0000256" key="3">
    <source>
        <dbReference type="ARBA" id="ARBA00022898"/>
    </source>
</evidence>
<gene>
    <name evidence="5" type="ORF">CFBP7129_28800</name>
</gene>
<evidence type="ECO:0000256" key="2">
    <source>
        <dbReference type="ARBA" id="ARBA00008954"/>
    </source>
</evidence>
<accession>A0A4D7YSP9</accession>
<dbReference type="InterPro" id="IPR005814">
    <property type="entry name" value="Aminotrans_3"/>
</dbReference>
<evidence type="ECO:0000313" key="5">
    <source>
        <dbReference type="EMBL" id="QCL98178.1"/>
    </source>
</evidence>
<dbReference type="GO" id="GO:0030170">
    <property type="term" value="F:pyridoxal phosphate binding"/>
    <property type="evidence" value="ECO:0007669"/>
    <property type="project" value="InterPro"/>
</dbReference>
<dbReference type="InterPro" id="IPR049704">
    <property type="entry name" value="Aminotrans_3_PPA_site"/>
</dbReference>
<dbReference type="CDD" id="cd00610">
    <property type="entry name" value="OAT_like"/>
    <property type="match status" value="1"/>
</dbReference>
<proteinExistence type="inferred from homology"/>
<evidence type="ECO:0000256" key="4">
    <source>
        <dbReference type="RuleBase" id="RU003560"/>
    </source>
</evidence>
<comment type="cofactor">
    <cofactor evidence="1">
        <name>pyridoxal 5'-phosphate</name>
        <dbReference type="ChEBI" id="CHEBI:597326"/>
    </cofactor>
</comment>
<dbReference type="InterPro" id="IPR015424">
    <property type="entry name" value="PyrdxlP-dep_Trfase"/>
</dbReference>
<reference evidence="5 6" key="1">
    <citation type="submission" date="2019-04" db="EMBL/GenBank/DDBJ databases">
        <title>Complete genome sequence of Agrobacterium tumefaciens CFBP7129.</title>
        <authorList>
            <person name="Haryono M."/>
            <person name="Lin Y.-C."/>
            <person name="Lai E.-M."/>
            <person name="Kuo C.-H."/>
        </authorList>
    </citation>
    <scope>NUCLEOTIDE SEQUENCE [LARGE SCALE GENOMIC DNA]</scope>
    <source>
        <strain evidence="5 6">CFBP7129</strain>
        <plasmid evidence="6">patcfbp7129b</plasmid>
    </source>
</reference>
<geneLocation type="plasmid" evidence="6">
    <name>patcfbp7129b</name>
</geneLocation>
<dbReference type="GO" id="GO:0008483">
    <property type="term" value="F:transaminase activity"/>
    <property type="evidence" value="ECO:0007669"/>
    <property type="project" value="UniProtKB-KW"/>
</dbReference>
<organism evidence="5 6">
    <name type="scientific">Agrobacterium tumefaciens</name>
    <dbReference type="NCBI Taxonomy" id="358"/>
    <lineage>
        <taxon>Bacteria</taxon>
        <taxon>Pseudomonadati</taxon>
        <taxon>Pseudomonadota</taxon>
        <taxon>Alphaproteobacteria</taxon>
        <taxon>Hyphomicrobiales</taxon>
        <taxon>Rhizobiaceae</taxon>
        <taxon>Rhizobium/Agrobacterium group</taxon>
        <taxon>Agrobacterium</taxon>
        <taxon>Agrobacterium tumefaciens complex</taxon>
    </lineage>
</organism>
<dbReference type="Gene3D" id="3.40.640.10">
    <property type="entry name" value="Type I PLP-dependent aspartate aminotransferase-like (Major domain)"/>
    <property type="match status" value="1"/>
</dbReference>
<keyword evidence="5" id="KW-0032">Aminotransferase</keyword>
<keyword evidence="5" id="KW-0614">Plasmid</keyword>
<dbReference type="Proteomes" id="UP000298649">
    <property type="component" value="Plasmid pAtCFBP7129b"/>
</dbReference>
<dbReference type="SUPFAM" id="SSF53383">
    <property type="entry name" value="PLP-dependent transferases"/>
    <property type="match status" value="1"/>
</dbReference>
<evidence type="ECO:0000256" key="1">
    <source>
        <dbReference type="ARBA" id="ARBA00001933"/>
    </source>
</evidence>
<dbReference type="PROSITE" id="PS00600">
    <property type="entry name" value="AA_TRANSFER_CLASS_3"/>
    <property type="match status" value="1"/>
</dbReference>
<evidence type="ECO:0000313" key="6">
    <source>
        <dbReference type="Proteomes" id="UP000298649"/>
    </source>
</evidence>
<comment type="similarity">
    <text evidence="2 4">Belongs to the class-III pyridoxal-phosphate-dependent aminotransferase family.</text>
</comment>
<dbReference type="PIRSF" id="PIRSF000521">
    <property type="entry name" value="Transaminase_4ab_Lys_Orn"/>
    <property type="match status" value="1"/>
</dbReference>
<dbReference type="Pfam" id="PF00202">
    <property type="entry name" value="Aminotran_3"/>
    <property type="match status" value="1"/>
</dbReference>
<keyword evidence="3 4" id="KW-0663">Pyridoxal phosphate</keyword>
<dbReference type="RefSeq" id="WP_080850648.1">
    <property type="nucleotide sequence ID" value="NZ_CP039925.1"/>
</dbReference>
<dbReference type="Gene3D" id="3.90.1150.10">
    <property type="entry name" value="Aspartate Aminotransferase, domain 1"/>
    <property type="match status" value="1"/>
</dbReference>
<dbReference type="EMBL" id="CP039925">
    <property type="protein sequence ID" value="QCL98178.1"/>
    <property type="molecule type" value="Genomic_DNA"/>
</dbReference>
<dbReference type="InterPro" id="IPR015422">
    <property type="entry name" value="PyrdxlP-dep_Trfase_small"/>
</dbReference>
<dbReference type="PANTHER" id="PTHR45688:SF13">
    <property type="entry name" value="ALANINE--GLYOXYLATE AMINOTRANSFERASE 2-LIKE"/>
    <property type="match status" value="1"/>
</dbReference>
<name>A0A4D7YSP9_AGRTU</name>
<dbReference type="AlphaFoldDB" id="A0A4D7YSP9"/>
<protein>
    <submittedName>
        <fullName evidence="5">Aspartate aminotransferase family protein</fullName>
    </submittedName>
</protein>
<dbReference type="InterPro" id="IPR015421">
    <property type="entry name" value="PyrdxlP-dep_Trfase_major"/>
</dbReference>
<sequence length="449" mass="48455">MIKPLMINAFDPDAVDGLDNETIRLIERRKQVLGPSYKLFYERPVHAVSAEGVWITDGQGQRYLDVYNNVPSVGHSHPRVVEAVSRQMALLNTHTRYLNDVVLSYAEKLLGHFPSELSNVMFTCTGSESSDLALRIAKTHTGGAGIVVTENAYHGLTEQIARMSPSLGVGVPLWPNVRTVPAPDAYRLGPEKVAEVFSTSIKEAFEDLSRHGFKPAAFVADMVFSSDGIFADPPGFLKPALDAVHAAGALFIADEVQPGFGRTGPMWGFARHGIVPDLVLMGKPMGNGLPIGGVVARPEVLGEFAATARYFNTFGGNPVCCAAAHATLSVIEDEGLAENSLNVGNYLQRGLRERTAGLAAVGDIRGAGLFVGLDFVKDSRTREPDGDLGLFVVNALRDRNILISASGVEGNVLKIRPPLPFATEHADIFLDAFEHVIRSTEFQRKAAVQ</sequence>
<dbReference type="PANTHER" id="PTHR45688">
    <property type="match status" value="1"/>
</dbReference>